<gene>
    <name evidence="1" type="ORF">EU555_24475</name>
</gene>
<dbReference type="Proteomes" id="UP000297535">
    <property type="component" value="Unassembled WGS sequence"/>
</dbReference>
<name>A0A4Z0NIJ2_9HYPH</name>
<protein>
    <submittedName>
        <fullName evidence="1">Uncharacterized protein</fullName>
    </submittedName>
</protein>
<comment type="caution">
    <text evidence="1">The sequence shown here is derived from an EMBL/GenBank/DDBJ whole genome shotgun (WGS) entry which is preliminary data.</text>
</comment>
<organism evidence="1 2">
    <name type="scientific">Methylobacterium nonmethylotrophicum</name>
    <dbReference type="NCBI Taxonomy" id="1141884"/>
    <lineage>
        <taxon>Bacteria</taxon>
        <taxon>Pseudomonadati</taxon>
        <taxon>Pseudomonadota</taxon>
        <taxon>Alphaproteobacteria</taxon>
        <taxon>Hyphomicrobiales</taxon>
        <taxon>Methylobacteriaceae</taxon>
        <taxon>Methylobacterium</taxon>
    </lineage>
</organism>
<evidence type="ECO:0000313" key="1">
    <source>
        <dbReference type="EMBL" id="TGD96124.1"/>
    </source>
</evidence>
<proteinExistence type="predicted"/>
<keyword evidence="2" id="KW-1185">Reference proteome</keyword>
<dbReference type="RefSeq" id="WP_135417837.1">
    <property type="nucleotide sequence ID" value="NZ_SRLB01000021.1"/>
</dbReference>
<sequence>MYTYLTRVPSSTRGETFTLGVHEITLASNLNRGLLRRWHNNVQAEIKRHYSTRPDTNWNWQRNIMPLILLGMGHRGGRLFQVTVGTDERPAAMIALLSRERWCLDAGKSATFVFFLSAAPDSCRGPVVT</sequence>
<evidence type="ECO:0000313" key="2">
    <source>
        <dbReference type="Proteomes" id="UP000297535"/>
    </source>
</evidence>
<reference evidence="1 2" key="1">
    <citation type="submission" date="2019-04" db="EMBL/GenBank/DDBJ databases">
        <authorList>
            <person name="Feng G."/>
            <person name="Zhu H."/>
        </authorList>
    </citation>
    <scope>NUCLEOTIDE SEQUENCE [LARGE SCALE GENOMIC DNA]</scope>
    <source>
        <strain evidence="1 2">6HR-1</strain>
    </source>
</reference>
<dbReference type="EMBL" id="SRLB01000021">
    <property type="protein sequence ID" value="TGD96124.1"/>
    <property type="molecule type" value="Genomic_DNA"/>
</dbReference>
<accession>A0A4Z0NIJ2</accession>
<dbReference type="AlphaFoldDB" id="A0A4Z0NIJ2"/>